<dbReference type="InterPro" id="IPR007353">
    <property type="entry name" value="DUF421"/>
</dbReference>
<keyword evidence="5 8" id="KW-1133">Transmembrane helix</keyword>
<evidence type="ECO:0000256" key="3">
    <source>
        <dbReference type="ARBA" id="ARBA00022475"/>
    </source>
</evidence>
<evidence type="ECO:0000256" key="5">
    <source>
        <dbReference type="ARBA" id="ARBA00022989"/>
    </source>
</evidence>
<evidence type="ECO:0000313" key="11">
    <source>
        <dbReference type="Proteomes" id="UP001519289"/>
    </source>
</evidence>
<keyword evidence="11" id="KW-1185">Reference proteome</keyword>
<sequence length="235" mass="25829">MLTLAQIFTSDWAKEVFQHIPVLVVRTLLTFVFVMVVVRWTGKRSIANLAPYDLAMVIIIGEVAAIPIGELDVDFLHGLIPVALIGGLHVLLTTINLHWKGFERLTEGLPTLLVKDGRVLRRNLLKERVSMADLMTALRHREVEDVSEVKEAWIEQAGGISVILKRDFDAATPRDVERVVEMVLARRLPALVEAAVDRAMRRAAAEAAGSPGEGPDLGLQGRLAAVEQEVTPPPS</sequence>
<dbReference type="EMBL" id="JAGGLG010000003">
    <property type="protein sequence ID" value="MBP2017233.1"/>
    <property type="molecule type" value="Genomic_DNA"/>
</dbReference>
<evidence type="ECO:0000313" key="10">
    <source>
        <dbReference type="EMBL" id="MBP2017233.1"/>
    </source>
</evidence>
<evidence type="ECO:0000256" key="2">
    <source>
        <dbReference type="ARBA" id="ARBA00006448"/>
    </source>
</evidence>
<comment type="subcellular location">
    <subcellularLocation>
        <location evidence="1">Cell membrane</location>
        <topology evidence="1">Multi-pass membrane protein</topology>
    </subcellularLocation>
</comment>
<keyword evidence="6 8" id="KW-0472">Membrane</keyword>
<reference evidence="10 11" key="1">
    <citation type="submission" date="2021-03" db="EMBL/GenBank/DDBJ databases">
        <title>Genomic Encyclopedia of Type Strains, Phase IV (KMG-IV): sequencing the most valuable type-strain genomes for metagenomic binning, comparative biology and taxonomic classification.</title>
        <authorList>
            <person name="Goeker M."/>
        </authorList>
    </citation>
    <scope>NUCLEOTIDE SEQUENCE [LARGE SCALE GENOMIC DNA]</scope>
    <source>
        <strain evidence="10 11">DSM 27138</strain>
    </source>
</reference>
<feature type="transmembrane region" description="Helical" evidence="8">
    <location>
        <begin position="50"/>
        <end position="69"/>
    </location>
</feature>
<evidence type="ECO:0000256" key="1">
    <source>
        <dbReference type="ARBA" id="ARBA00004651"/>
    </source>
</evidence>
<dbReference type="InterPro" id="IPR023090">
    <property type="entry name" value="UPF0702_alpha/beta_dom_sf"/>
</dbReference>
<keyword evidence="3" id="KW-1003">Cell membrane</keyword>
<comment type="similarity">
    <text evidence="2">Belongs to the UPF0702 family.</text>
</comment>
<dbReference type="PANTHER" id="PTHR34582:SF6">
    <property type="entry name" value="UPF0702 TRANSMEMBRANE PROTEIN YCAP"/>
    <property type="match status" value="1"/>
</dbReference>
<organism evidence="10 11">
    <name type="scientific">Symbiobacterium terraclitae</name>
    <dbReference type="NCBI Taxonomy" id="557451"/>
    <lineage>
        <taxon>Bacteria</taxon>
        <taxon>Bacillati</taxon>
        <taxon>Bacillota</taxon>
        <taxon>Clostridia</taxon>
        <taxon>Eubacteriales</taxon>
        <taxon>Symbiobacteriaceae</taxon>
        <taxon>Symbiobacterium</taxon>
    </lineage>
</organism>
<evidence type="ECO:0000256" key="8">
    <source>
        <dbReference type="SAM" id="Phobius"/>
    </source>
</evidence>
<feature type="transmembrane region" description="Helical" evidence="8">
    <location>
        <begin position="20"/>
        <end position="38"/>
    </location>
</feature>
<feature type="region of interest" description="Disordered" evidence="7">
    <location>
        <begin position="206"/>
        <end position="235"/>
    </location>
</feature>
<dbReference type="Pfam" id="PF04239">
    <property type="entry name" value="DUF421"/>
    <property type="match status" value="1"/>
</dbReference>
<evidence type="ECO:0000256" key="7">
    <source>
        <dbReference type="SAM" id="MobiDB-lite"/>
    </source>
</evidence>
<evidence type="ECO:0000259" key="9">
    <source>
        <dbReference type="Pfam" id="PF04239"/>
    </source>
</evidence>
<accession>A0ABS4JNV9</accession>
<dbReference type="RefSeq" id="WP_209465378.1">
    <property type="nucleotide sequence ID" value="NZ_JAGGLG010000003.1"/>
</dbReference>
<name>A0ABS4JNV9_9FIRM</name>
<keyword evidence="4 8" id="KW-0812">Transmembrane</keyword>
<feature type="domain" description="YetF C-terminal" evidence="9">
    <location>
        <begin position="98"/>
        <end position="172"/>
    </location>
</feature>
<dbReference type="Gene3D" id="3.30.240.20">
    <property type="entry name" value="bsu07140 like domains"/>
    <property type="match status" value="1"/>
</dbReference>
<proteinExistence type="inferred from homology"/>
<evidence type="ECO:0000256" key="6">
    <source>
        <dbReference type="ARBA" id="ARBA00023136"/>
    </source>
</evidence>
<dbReference type="PANTHER" id="PTHR34582">
    <property type="entry name" value="UPF0702 TRANSMEMBRANE PROTEIN YCAP"/>
    <property type="match status" value="1"/>
</dbReference>
<evidence type="ECO:0000256" key="4">
    <source>
        <dbReference type="ARBA" id="ARBA00022692"/>
    </source>
</evidence>
<comment type="caution">
    <text evidence="10">The sequence shown here is derived from an EMBL/GenBank/DDBJ whole genome shotgun (WGS) entry which is preliminary data.</text>
</comment>
<dbReference type="Proteomes" id="UP001519289">
    <property type="component" value="Unassembled WGS sequence"/>
</dbReference>
<gene>
    <name evidence="10" type="ORF">J2Z79_000607</name>
</gene>
<feature type="transmembrane region" description="Helical" evidence="8">
    <location>
        <begin position="75"/>
        <end position="95"/>
    </location>
</feature>
<protein>
    <submittedName>
        <fullName evidence="10">Uncharacterized membrane protein YcaP (DUF421 family)</fullName>
    </submittedName>
</protein>